<reference evidence="2" key="1">
    <citation type="journal article" date="2014" name="Front. Microbiol.">
        <title>High frequency of phylogenetically diverse reductive dehalogenase-homologous genes in deep subseafloor sedimentary metagenomes.</title>
        <authorList>
            <person name="Kawai M."/>
            <person name="Futagami T."/>
            <person name="Toyoda A."/>
            <person name="Takaki Y."/>
            <person name="Nishi S."/>
            <person name="Hori S."/>
            <person name="Arai W."/>
            <person name="Tsubouchi T."/>
            <person name="Morono Y."/>
            <person name="Uchiyama I."/>
            <person name="Ito T."/>
            <person name="Fujiyama A."/>
            <person name="Inagaki F."/>
            <person name="Takami H."/>
        </authorList>
    </citation>
    <scope>NUCLEOTIDE SEQUENCE</scope>
    <source>
        <strain evidence="2">Expedition CK06-06</strain>
    </source>
</reference>
<dbReference type="InterPro" id="IPR013984">
    <property type="entry name" value="Ald_Fedxn_OxRdtase_dom2"/>
</dbReference>
<feature type="non-terminal residue" evidence="2">
    <location>
        <position position="1"/>
    </location>
</feature>
<comment type="caution">
    <text evidence="2">The sequence shown here is derived from an EMBL/GenBank/DDBJ whole genome shotgun (WGS) entry which is preliminary data.</text>
</comment>
<dbReference type="EMBL" id="BARW01025578">
    <property type="protein sequence ID" value="GAJ10129.1"/>
    <property type="molecule type" value="Genomic_DNA"/>
</dbReference>
<dbReference type="GO" id="GO:0009055">
    <property type="term" value="F:electron transfer activity"/>
    <property type="evidence" value="ECO:0007669"/>
    <property type="project" value="InterPro"/>
</dbReference>
<dbReference type="AlphaFoldDB" id="X1TY04"/>
<dbReference type="InterPro" id="IPR001203">
    <property type="entry name" value="OxRdtase_Ald_Fedxn_C"/>
</dbReference>
<evidence type="ECO:0000313" key="2">
    <source>
        <dbReference type="EMBL" id="GAJ10129.1"/>
    </source>
</evidence>
<name>X1TY04_9ZZZZ</name>
<sequence length="261" mass="27983">SCEGILKEGIGEYKYAAGARRPEYETQAAFGTMCLNNNTESIAMANDICSRYGLDTISAGCTIAFAIECYENGLITKTDTDGIELTWGNHHSIVAMTEKLAKREGFGDILADGVKIAAEKIGKGAEQYAVHIGGQELGLHDPKLSSAAHSDAPSAARYQMDATPGRHTQGFGPSGFRRHVVNAAGLCVFGYMTTDPATYIAGFMSAVTGWDCSWNELLKAGERIATIRHAFNLREGINPLELKVHPRIIGKPPFETGPLAG</sequence>
<dbReference type="GO" id="GO:0016625">
    <property type="term" value="F:oxidoreductase activity, acting on the aldehyde or oxo group of donors, iron-sulfur protein as acceptor"/>
    <property type="evidence" value="ECO:0007669"/>
    <property type="project" value="InterPro"/>
</dbReference>
<dbReference type="SUPFAM" id="SSF48310">
    <property type="entry name" value="Aldehyde ferredoxin oxidoreductase, C-terminal domains"/>
    <property type="match status" value="1"/>
</dbReference>
<feature type="domain" description="Aldehyde ferredoxin oxidoreductase C-terminal" evidence="1">
    <location>
        <begin position="4"/>
        <end position="260"/>
    </location>
</feature>
<organism evidence="2">
    <name type="scientific">marine sediment metagenome</name>
    <dbReference type="NCBI Taxonomy" id="412755"/>
    <lineage>
        <taxon>unclassified sequences</taxon>
        <taxon>metagenomes</taxon>
        <taxon>ecological metagenomes</taxon>
    </lineage>
</organism>
<dbReference type="PANTHER" id="PTHR30038:SF0">
    <property type="entry name" value="TUNGSTEN-CONTAINING ALDEHYDE FERREDOXIN OXIDOREDUCTASE"/>
    <property type="match status" value="1"/>
</dbReference>
<feature type="non-terminal residue" evidence="2">
    <location>
        <position position="261"/>
    </location>
</feature>
<gene>
    <name evidence="2" type="ORF">S12H4_41896</name>
</gene>
<dbReference type="Pfam" id="PF01314">
    <property type="entry name" value="AFOR_C"/>
    <property type="match status" value="1"/>
</dbReference>
<dbReference type="Gene3D" id="1.10.569.10">
    <property type="entry name" value="Aldehyde Ferredoxin Oxidoreductase Protein, subunit A, domain 2"/>
    <property type="match status" value="1"/>
</dbReference>
<accession>X1TY04</accession>
<protein>
    <recommendedName>
        <fullName evidence="1">Aldehyde ferredoxin oxidoreductase C-terminal domain-containing protein</fullName>
    </recommendedName>
</protein>
<dbReference type="InterPro" id="IPR036021">
    <property type="entry name" value="Tungsten_al_ferr_oxy-like_C"/>
</dbReference>
<dbReference type="GO" id="GO:0051536">
    <property type="term" value="F:iron-sulfur cluster binding"/>
    <property type="evidence" value="ECO:0007669"/>
    <property type="project" value="InterPro"/>
</dbReference>
<proteinExistence type="predicted"/>
<dbReference type="PANTHER" id="PTHR30038">
    <property type="entry name" value="ALDEHYDE FERREDOXIN OXIDOREDUCTASE"/>
    <property type="match status" value="1"/>
</dbReference>
<evidence type="ECO:0000259" key="1">
    <source>
        <dbReference type="Pfam" id="PF01314"/>
    </source>
</evidence>
<dbReference type="InterPro" id="IPR051919">
    <property type="entry name" value="W-dependent_AOR"/>
</dbReference>